<reference evidence="10 11" key="2">
    <citation type="submission" date="2017-04" db="EMBL/GenBank/DDBJ databases">
        <title>CpG methylation of centromeres and impact of large insertions on vertebrate speciation.</title>
        <authorList>
            <person name="Ichikawa K."/>
            <person name="Yoshimura J."/>
            <person name="Morishita S."/>
        </authorList>
    </citation>
    <scope>NUCLEOTIDE SEQUENCE</scope>
    <source>
        <strain evidence="10 11">HSOK</strain>
    </source>
</reference>
<dbReference type="Pfam" id="PF01284">
    <property type="entry name" value="MARVEL"/>
    <property type="match status" value="1"/>
</dbReference>
<dbReference type="InterPro" id="IPR008253">
    <property type="entry name" value="Marvel"/>
</dbReference>
<feature type="transmembrane region" description="Helical" evidence="8">
    <location>
        <begin position="90"/>
        <end position="109"/>
    </location>
</feature>
<evidence type="ECO:0000259" key="9">
    <source>
        <dbReference type="PROSITE" id="PS51225"/>
    </source>
</evidence>
<dbReference type="AlphaFoldDB" id="A0A3P9HE13"/>
<reference evidence="10" key="3">
    <citation type="submission" date="2025-08" db="UniProtKB">
        <authorList>
            <consortium name="Ensembl"/>
        </authorList>
    </citation>
    <scope>IDENTIFICATION</scope>
    <source>
        <strain evidence="10">HSOK</strain>
    </source>
</reference>
<evidence type="ECO:0000313" key="10">
    <source>
        <dbReference type="Ensembl" id="ENSORLP00015005833.1"/>
    </source>
</evidence>
<evidence type="ECO:0000256" key="3">
    <source>
        <dbReference type="ARBA" id="ARBA00022989"/>
    </source>
</evidence>
<comment type="function">
    <text evidence="5">May play a role in cell differentiation in the intestinal epithelium.</text>
</comment>
<dbReference type="PANTHER" id="PTHR22776:SF4">
    <property type="entry name" value="PROTEOLIPID PROTEIN 2"/>
    <property type="match status" value="1"/>
</dbReference>
<evidence type="ECO:0000256" key="1">
    <source>
        <dbReference type="ARBA" id="ARBA00004141"/>
    </source>
</evidence>
<feature type="domain" description="MARVEL" evidence="9">
    <location>
        <begin position="20"/>
        <end position="140"/>
    </location>
</feature>
<feature type="transmembrane region" description="Helical" evidence="8">
    <location>
        <begin position="115"/>
        <end position="136"/>
    </location>
</feature>
<protein>
    <recommendedName>
        <fullName evidence="6">Proteolipid protein 2</fullName>
    </recommendedName>
</protein>
<organism evidence="10 11">
    <name type="scientific">Oryzias latipes</name>
    <name type="common">Japanese rice fish</name>
    <name type="synonym">Japanese killifish</name>
    <dbReference type="NCBI Taxonomy" id="8090"/>
    <lineage>
        <taxon>Eukaryota</taxon>
        <taxon>Metazoa</taxon>
        <taxon>Chordata</taxon>
        <taxon>Craniata</taxon>
        <taxon>Vertebrata</taxon>
        <taxon>Euteleostomi</taxon>
        <taxon>Actinopterygii</taxon>
        <taxon>Neopterygii</taxon>
        <taxon>Teleostei</taxon>
        <taxon>Neoteleostei</taxon>
        <taxon>Acanthomorphata</taxon>
        <taxon>Ovalentaria</taxon>
        <taxon>Atherinomorphae</taxon>
        <taxon>Beloniformes</taxon>
        <taxon>Adrianichthyidae</taxon>
        <taxon>Oryziinae</taxon>
        <taxon>Oryzias</taxon>
    </lineage>
</organism>
<dbReference type="Ensembl" id="ENSORLT00015005263.1">
    <property type="protein sequence ID" value="ENSORLP00015005833.1"/>
    <property type="gene ID" value="ENSORLG00015006636.1"/>
</dbReference>
<evidence type="ECO:0000256" key="8">
    <source>
        <dbReference type="SAM" id="Phobius"/>
    </source>
</evidence>
<keyword evidence="2 7" id="KW-0812">Transmembrane</keyword>
<name>A0A3P9HE13_ORYLA</name>
<comment type="subcellular location">
    <subcellularLocation>
        <location evidence="1">Membrane</location>
        <topology evidence="1">Multi-pass membrane protein</topology>
    </subcellularLocation>
</comment>
<dbReference type="PANTHER" id="PTHR22776">
    <property type="entry name" value="MARVEL-CONTAINING POTENTIAL LIPID RAFT-ASSOCIATED PROTEIN"/>
    <property type="match status" value="1"/>
</dbReference>
<evidence type="ECO:0000256" key="5">
    <source>
        <dbReference type="ARBA" id="ARBA00037152"/>
    </source>
</evidence>
<dbReference type="GO" id="GO:0016020">
    <property type="term" value="C:membrane"/>
    <property type="evidence" value="ECO:0007669"/>
    <property type="project" value="UniProtKB-SubCell"/>
</dbReference>
<keyword evidence="4 7" id="KW-0472">Membrane</keyword>
<evidence type="ECO:0000313" key="11">
    <source>
        <dbReference type="Proteomes" id="UP000265200"/>
    </source>
</evidence>
<keyword evidence="3 8" id="KW-1133">Transmembrane helix</keyword>
<dbReference type="InterPro" id="IPR050578">
    <property type="entry name" value="MARVEL-CKLF_proteins"/>
</dbReference>
<dbReference type="Proteomes" id="UP000265200">
    <property type="component" value="Chromosome 7"/>
</dbReference>
<evidence type="ECO:0000256" key="7">
    <source>
        <dbReference type="PROSITE-ProRule" id="PRU00581"/>
    </source>
</evidence>
<reference key="1">
    <citation type="journal article" date="2007" name="Nature">
        <title>The medaka draft genome and insights into vertebrate genome evolution.</title>
        <authorList>
            <person name="Kasahara M."/>
            <person name="Naruse K."/>
            <person name="Sasaki S."/>
            <person name="Nakatani Y."/>
            <person name="Qu W."/>
            <person name="Ahsan B."/>
            <person name="Yamada T."/>
            <person name="Nagayasu Y."/>
            <person name="Doi K."/>
            <person name="Kasai Y."/>
            <person name="Jindo T."/>
            <person name="Kobayashi D."/>
            <person name="Shimada A."/>
            <person name="Toyoda A."/>
            <person name="Kuroki Y."/>
            <person name="Fujiyama A."/>
            <person name="Sasaki T."/>
            <person name="Shimizu A."/>
            <person name="Asakawa S."/>
            <person name="Shimizu N."/>
            <person name="Hashimoto S."/>
            <person name="Yang J."/>
            <person name="Lee Y."/>
            <person name="Matsushima K."/>
            <person name="Sugano S."/>
            <person name="Sakaizumi M."/>
            <person name="Narita T."/>
            <person name="Ohishi K."/>
            <person name="Haga S."/>
            <person name="Ohta F."/>
            <person name="Nomoto H."/>
            <person name="Nogata K."/>
            <person name="Morishita T."/>
            <person name="Endo T."/>
            <person name="Shin-I T."/>
            <person name="Takeda H."/>
            <person name="Morishita S."/>
            <person name="Kohara Y."/>
        </authorList>
    </citation>
    <scope>NUCLEOTIDE SEQUENCE [LARGE SCALE GENOMIC DNA]</scope>
    <source>
        <strain>Hd-rR</strain>
    </source>
</reference>
<evidence type="ECO:0000256" key="4">
    <source>
        <dbReference type="ARBA" id="ARBA00023136"/>
    </source>
</evidence>
<evidence type="ECO:0000256" key="6">
    <source>
        <dbReference type="ARBA" id="ARBA00039459"/>
    </source>
</evidence>
<feature type="transmembrane region" description="Helical" evidence="8">
    <location>
        <begin position="26"/>
        <end position="46"/>
    </location>
</feature>
<sequence>MADTTGTSPAANCLEKLKSYVKTPKGFILFAEILISFIIIICYAASHYGGYSAVAICEMVFAIIFFIIFMMELDKQFLVVNWVWSDFFRATIGAALYIITSLICVIGGAGDGARIAGGVFGLIAGLLFGYDAYTIYLQLKSNRQHTAAATGERRTYISYCANPTPVILWVFLYLDPMFLICVLQTTRHKILILKHDLKRRGEQEGQEK</sequence>
<feature type="transmembrane region" description="Helical" evidence="8">
    <location>
        <begin position="52"/>
        <end position="70"/>
    </location>
</feature>
<evidence type="ECO:0000256" key="2">
    <source>
        <dbReference type="ARBA" id="ARBA00022692"/>
    </source>
</evidence>
<reference evidence="10" key="4">
    <citation type="submission" date="2025-09" db="UniProtKB">
        <authorList>
            <consortium name="Ensembl"/>
        </authorList>
    </citation>
    <scope>IDENTIFICATION</scope>
    <source>
        <strain evidence="10">HSOK</strain>
    </source>
</reference>
<dbReference type="PROSITE" id="PS51225">
    <property type="entry name" value="MARVEL"/>
    <property type="match status" value="1"/>
</dbReference>
<accession>A0A3P9HE13</accession>
<proteinExistence type="predicted"/>